<sequence>MFQGEPSPDWRDLKNEQNKNDTDIGERRKRRCEKVYAKRAAKVEEKRRVDSNSDCGRKTPPYFSGNPNSL</sequence>
<organism evidence="2 3">
    <name type="scientific">Allacma fusca</name>
    <dbReference type="NCBI Taxonomy" id="39272"/>
    <lineage>
        <taxon>Eukaryota</taxon>
        <taxon>Metazoa</taxon>
        <taxon>Ecdysozoa</taxon>
        <taxon>Arthropoda</taxon>
        <taxon>Hexapoda</taxon>
        <taxon>Collembola</taxon>
        <taxon>Symphypleona</taxon>
        <taxon>Sminthuridae</taxon>
        <taxon>Allacma</taxon>
    </lineage>
</organism>
<gene>
    <name evidence="2" type="ORF">AFUS01_LOCUS6255</name>
</gene>
<feature type="compositionally biased region" description="Basic and acidic residues" evidence="1">
    <location>
        <begin position="41"/>
        <end position="57"/>
    </location>
</feature>
<comment type="caution">
    <text evidence="2">The sequence shown here is derived from an EMBL/GenBank/DDBJ whole genome shotgun (WGS) entry which is preliminary data.</text>
</comment>
<accession>A0A8J2JH30</accession>
<evidence type="ECO:0000313" key="3">
    <source>
        <dbReference type="Proteomes" id="UP000708208"/>
    </source>
</evidence>
<feature type="region of interest" description="Disordered" evidence="1">
    <location>
        <begin position="1"/>
        <end position="29"/>
    </location>
</feature>
<feature type="compositionally biased region" description="Basic and acidic residues" evidence="1">
    <location>
        <begin position="8"/>
        <end position="26"/>
    </location>
</feature>
<reference evidence="2" key="1">
    <citation type="submission" date="2021-06" db="EMBL/GenBank/DDBJ databases">
        <authorList>
            <person name="Hodson N. C."/>
            <person name="Mongue J. A."/>
            <person name="Jaron S. K."/>
        </authorList>
    </citation>
    <scope>NUCLEOTIDE SEQUENCE</scope>
</reference>
<evidence type="ECO:0000256" key="1">
    <source>
        <dbReference type="SAM" id="MobiDB-lite"/>
    </source>
</evidence>
<proteinExistence type="predicted"/>
<feature type="region of interest" description="Disordered" evidence="1">
    <location>
        <begin position="41"/>
        <end position="70"/>
    </location>
</feature>
<name>A0A8J2JH30_9HEXA</name>
<keyword evidence="3" id="KW-1185">Reference proteome</keyword>
<dbReference type="AlphaFoldDB" id="A0A8J2JH30"/>
<evidence type="ECO:0000313" key="2">
    <source>
        <dbReference type="EMBL" id="CAG7716765.1"/>
    </source>
</evidence>
<dbReference type="Proteomes" id="UP000708208">
    <property type="component" value="Unassembled WGS sequence"/>
</dbReference>
<dbReference type="EMBL" id="CAJVCH010041053">
    <property type="protein sequence ID" value="CAG7716765.1"/>
    <property type="molecule type" value="Genomic_DNA"/>
</dbReference>
<protein>
    <submittedName>
        <fullName evidence="2">Uncharacterized protein</fullName>
    </submittedName>
</protein>